<proteinExistence type="predicted"/>
<name>A0ABC8R6H6_9AQUA</name>
<reference evidence="3 4" key="1">
    <citation type="submission" date="2024-02" db="EMBL/GenBank/DDBJ databases">
        <authorList>
            <person name="Vignale AGUSTIN F."/>
            <person name="Sosa J E."/>
            <person name="Modenutti C."/>
        </authorList>
    </citation>
    <scope>NUCLEOTIDE SEQUENCE [LARGE SCALE GENOMIC DNA]</scope>
</reference>
<feature type="coiled-coil region" evidence="1">
    <location>
        <begin position="74"/>
        <end position="122"/>
    </location>
</feature>
<feature type="region of interest" description="Disordered" evidence="2">
    <location>
        <begin position="1"/>
        <end position="40"/>
    </location>
</feature>
<comment type="caution">
    <text evidence="3">The sequence shown here is derived from an EMBL/GenBank/DDBJ whole genome shotgun (WGS) entry which is preliminary data.</text>
</comment>
<feature type="compositionally biased region" description="Low complexity" evidence="2">
    <location>
        <begin position="1"/>
        <end position="11"/>
    </location>
</feature>
<sequence>RTHQAKFSTLKKSYKKEKKVGMKATWSDSDSDSDPEETKETANLCFMAMQESDEVKSKPKEEIELTINEMYDAILELHNDLLDITKRHKELKKKLVILSKENNILKIENEKLMAQNVNLKKESQESSLVDILKKENNDLRRMNCDLHKNFLISLKLVRNHKNSCQAKDVCFIKRT</sequence>
<feature type="non-terminal residue" evidence="3">
    <location>
        <position position="1"/>
    </location>
</feature>
<keyword evidence="1" id="KW-0175">Coiled coil</keyword>
<accession>A0ABC8R6H6</accession>
<evidence type="ECO:0000256" key="2">
    <source>
        <dbReference type="SAM" id="MobiDB-lite"/>
    </source>
</evidence>
<evidence type="ECO:0000313" key="4">
    <source>
        <dbReference type="Proteomes" id="UP001642360"/>
    </source>
</evidence>
<protein>
    <submittedName>
        <fullName evidence="3">Uncharacterized protein</fullName>
    </submittedName>
</protein>
<evidence type="ECO:0000313" key="3">
    <source>
        <dbReference type="EMBL" id="CAK9137652.1"/>
    </source>
</evidence>
<dbReference type="Proteomes" id="UP001642360">
    <property type="component" value="Unassembled WGS sequence"/>
</dbReference>
<dbReference type="AlphaFoldDB" id="A0ABC8R6H6"/>
<gene>
    <name evidence="3" type="ORF">ILEXP_LOCUS4677</name>
</gene>
<organism evidence="3 4">
    <name type="scientific">Ilex paraguariensis</name>
    <name type="common">yerba mate</name>
    <dbReference type="NCBI Taxonomy" id="185542"/>
    <lineage>
        <taxon>Eukaryota</taxon>
        <taxon>Viridiplantae</taxon>
        <taxon>Streptophyta</taxon>
        <taxon>Embryophyta</taxon>
        <taxon>Tracheophyta</taxon>
        <taxon>Spermatophyta</taxon>
        <taxon>Magnoliopsida</taxon>
        <taxon>eudicotyledons</taxon>
        <taxon>Gunneridae</taxon>
        <taxon>Pentapetalae</taxon>
        <taxon>asterids</taxon>
        <taxon>campanulids</taxon>
        <taxon>Aquifoliales</taxon>
        <taxon>Aquifoliaceae</taxon>
        <taxon>Ilex</taxon>
    </lineage>
</organism>
<dbReference type="EMBL" id="CAUOFW020000832">
    <property type="protein sequence ID" value="CAK9137652.1"/>
    <property type="molecule type" value="Genomic_DNA"/>
</dbReference>
<keyword evidence="4" id="KW-1185">Reference proteome</keyword>
<evidence type="ECO:0000256" key="1">
    <source>
        <dbReference type="SAM" id="Coils"/>
    </source>
</evidence>